<dbReference type="Proteomes" id="UP000602198">
    <property type="component" value="Unassembled WGS sequence"/>
</dbReference>
<reference evidence="1 2" key="1">
    <citation type="submission" date="2021-01" db="EMBL/GenBank/DDBJ databases">
        <title>WGS of actinomycetes isolated from Thailand.</title>
        <authorList>
            <person name="Thawai C."/>
        </authorList>
    </citation>
    <scope>NUCLEOTIDE SEQUENCE [LARGE SCALE GENOMIC DNA]</scope>
    <source>
        <strain evidence="1 2">LPG 2</strain>
    </source>
</reference>
<dbReference type="Gene3D" id="3.30.530.20">
    <property type="match status" value="1"/>
</dbReference>
<dbReference type="RefSeq" id="WP_201947400.1">
    <property type="nucleotide sequence ID" value="NZ_JAERRJ010000005.1"/>
</dbReference>
<evidence type="ECO:0000313" key="1">
    <source>
        <dbReference type="EMBL" id="MBL1075386.1"/>
    </source>
</evidence>
<accession>A0ABS1M4A5</accession>
<dbReference type="EMBL" id="JAERRJ010000005">
    <property type="protein sequence ID" value="MBL1075386.1"/>
    <property type="molecule type" value="Genomic_DNA"/>
</dbReference>
<gene>
    <name evidence="1" type="ORF">JK358_13375</name>
</gene>
<dbReference type="SUPFAM" id="SSF55961">
    <property type="entry name" value="Bet v1-like"/>
    <property type="match status" value="1"/>
</dbReference>
<comment type="caution">
    <text evidence="1">The sequence shown here is derived from an EMBL/GenBank/DDBJ whole genome shotgun (WGS) entry which is preliminary data.</text>
</comment>
<evidence type="ECO:0008006" key="3">
    <source>
        <dbReference type="Google" id="ProtNLM"/>
    </source>
</evidence>
<keyword evidence="2" id="KW-1185">Reference proteome</keyword>
<proteinExistence type="predicted"/>
<dbReference type="InterPro" id="IPR023393">
    <property type="entry name" value="START-like_dom_sf"/>
</dbReference>
<protein>
    <recommendedName>
        <fullName evidence="3">Polyketide cyclase</fullName>
    </recommendedName>
</protein>
<sequence length="161" mass="17879">MVFHPEIVEASADFYERAPLILRGRAEFDVPVARLWREVEEFGWLPGVSAEWETPVPHGPGSRRRLSLGPLLLSNEFVTRVDTEREMAFFIGELPVPGVRAIGERLILEPLGRGRSAVTYTIAIAPAGFPRVRLAPVTALARPIFSLALRTLIGRSLRRAA</sequence>
<name>A0ABS1M4A5_9NOCA</name>
<evidence type="ECO:0000313" key="2">
    <source>
        <dbReference type="Proteomes" id="UP000602198"/>
    </source>
</evidence>
<organism evidence="1 2">
    <name type="scientific">Nocardia acididurans</name>
    <dbReference type="NCBI Taxonomy" id="2802282"/>
    <lineage>
        <taxon>Bacteria</taxon>
        <taxon>Bacillati</taxon>
        <taxon>Actinomycetota</taxon>
        <taxon>Actinomycetes</taxon>
        <taxon>Mycobacteriales</taxon>
        <taxon>Nocardiaceae</taxon>
        <taxon>Nocardia</taxon>
    </lineage>
</organism>